<keyword evidence="4" id="KW-1185">Reference proteome</keyword>
<evidence type="ECO:0000256" key="1">
    <source>
        <dbReference type="SAM" id="MobiDB-lite"/>
    </source>
</evidence>
<keyword evidence="2" id="KW-0812">Transmembrane</keyword>
<feature type="transmembrane region" description="Helical" evidence="2">
    <location>
        <begin position="151"/>
        <end position="169"/>
    </location>
</feature>
<dbReference type="AlphaFoldDB" id="A0A521EAZ5"/>
<reference evidence="3 4" key="1">
    <citation type="submission" date="2017-05" db="EMBL/GenBank/DDBJ databases">
        <authorList>
            <person name="Varghese N."/>
            <person name="Submissions S."/>
        </authorList>
    </citation>
    <scope>NUCLEOTIDE SEQUENCE [LARGE SCALE GENOMIC DNA]</scope>
    <source>
        <strain evidence="3 4">DSM 46834</strain>
    </source>
</reference>
<accession>A0A521EAZ5</accession>
<keyword evidence="2" id="KW-0472">Membrane</keyword>
<feature type="compositionally biased region" description="Low complexity" evidence="1">
    <location>
        <begin position="68"/>
        <end position="78"/>
    </location>
</feature>
<feature type="transmembrane region" description="Helical" evidence="2">
    <location>
        <begin position="175"/>
        <end position="195"/>
    </location>
</feature>
<dbReference type="EMBL" id="FXTJ01000004">
    <property type="protein sequence ID" value="SMO81083.1"/>
    <property type="molecule type" value="Genomic_DNA"/>
</dbReference>
<feature type="transmembrane region" description="Helical" evidence="2">
    <location>
        <begin position="287"/>
        <end position="307"/>
    </location>
</feature>
<feature type="transmembrane region" description="Helical" evidence="2">
    <location>
        <begin position="256"/>
        <end position="280"/>
    </location>
</feature>
<feature type="region of interest" description="Disordered" evidence="1">
    <location>
        <begin position="51"/>
        <end position="78"/>
    </location>
</feature>
<gene>
    <name evidence="3" type="ORF">SAMN06273567_104390</name>
</gene>
<feature type="transmembrane region" description="Helical" evidence="2">
    <location>
        <begin position="88"/>
        <end position="108"/>
    </location>
</feature>
<feature type="transmembrane region" description="Helical" evidence="2">
    <location>
        <begin position="120"/>
        <end position="139"/>
    </location>
</feature>
<evidence type="ECO:0000313" key="4">
    <source>
        <dbReference type="Proteomes" id="UP000317484"/>
    </source>
</evidence>
<protein>
    <submittedName>
        <fullName evidence="3">Uncharacterized protein</fullName>
    </submittedName>
</protein>
<organism evidence="3 4">
    <name type="scientific">Geodermatophilus aquaeductus</name>
    <dbReference type="NCBI Taxonomy" id="1564161"/>
    <lineage>
        <taxon>Bacteria</taxon>
        <taxon>Bacillati</taxon>
        <taxon>Actinomycetota</taxon>
        <taxon>Actinomycetes</taxon>
        <taxon>Geodermatophilales</taxon>
        <taxon>Geodermatophilaceae</taxon>
        <taxon>Geodermatophilus</taxon>
    </lineage>
</organism>
<sequence length="367" mass="38586">MTSSTVSFRPRFLPSVRLARLRSAAVEGAASMRRAVRTSVARVADAVRRIRRRPDDPVAGTGPHPDLTDGGRTTTLGTGTTQVAARRLSVAVAGLMPAASAVGLAWRGLYRDAPANAATFRAYDLGSLTVATPLLAGALVRARQGSLRAELLWAGMLAYVVYMYAYYVFGAAFNALFLAHVALFVLAAVALALLLRSLDVASIAERIRPRTPVRAVSAVLGLLAASLGGMWTWFSLRFAVTGAAPEEGLLLQPAPIGHLGYAMDLSTLVPGYATASVLLWRRRPWGYVLGAVLLVASAVVQVDYVLALAFQSAARIPGATAFDPQEPYIAAVITGAAAVLLAGLRRGPAVRGGPAHRPARTPTGGRR</sequence>
<name>A0A521EAZ5_9ACTN</name>
<feature type="transmembrane region" description="Helical" evidence="2">
    <location>
        <begin position="327"/>
        <end position="344"/>
    </location>
</feature>
<dbReference type="Proteomes" id="UP000317484">
    <property type="component" value="Unassembled WGS sequence"/>
</dbReference>
<evidence type="ECO:0000256" key="2">
    <source>
        <dbReference type="SAM" id="Phobius"/>
    </source>
</evidence>
<proteinExistence type="predicted"/>
<feature type="region of interest" description="Disordered" evidence="1">
    <location>
        <begin position="348"/>
        <end position="367"/>
    </location>
</feature>
<keyword evidence="2" id="KW-1133">Transmembrane helix</keyword>
<evidence type="ECO:0000313" key="3">
    <source>
        <dbReference type="EMBL" id="SMO81083.1"/>
    </source>
</evidence>
<feature type="transmembrane region" description="Helical" evidence="2">
    <location>
        <begin position="215"/>
        <end position="236"/>
    </location>
</feature>